<evidence type="ECO:0000313" key="2">
    <source>
        <dbReference type="Proteomes" id="UP001597180"/>
    </source>
</evidence>
<dbReference type="InterPro" id="IPR006311">
    <property type="entry name" value="TAT_signal"/>
</dbReference>
<dbReference type="SUPFAM" id="SSF53649">
    <property type="entry name" value="Alkaline phosphatase-like"/>
    <property type="match status" value="1"/>
</dbReference>
<evidence type="ECO:0000313" key="1">
    <source>
        <dbReference type="EMBL" id="MFD1220223.1"/>
    </source>
</evidence>
<gene>
    <name evidence="1" type="ORF">ACFQ4B_08835</name>
</gene>
<sequence length="413" mass="45423">MKLTRRDFLLKGTALLATLGLGGPMIFAQDGSPLSSASEDQPQNIDAPVLVVIQLSGGNDGINTLIPYGMGGYFDARPTLKIMENEVLAINNEVGLHPSLTRLNELYKNGKLAIIQGVGYPKPDHSHFRSMEIWQTAEPEKYIRSGWLARYVESSLAQSRNPLKALQIGNNANKAFHSDTINVPVIQSVETYTMFDPKTPKAEQNRLAKAFIDMYDPNRQGTQIKVTCRRGADAYQSVEAIHSLTSGYQNKVEYPKSGIARDLQLVSKLLSGQSGTRVFYVELGGFDDHAQEKEQHAKLLKQLDEAIGTFYKDLEAQGLQDRVVTMAFSEFGRRVKENGNGGTDHGTAAPVFVLGGKVKGGMYGVMPSLTNLDNGDLKYEVDFRSVYYTLVNNWLKGDAGSVVKGSFESLAFI</sequence>
<proteinExistence type="predicted"/>
<dbReference type="Pfam" id="PF07394">
    <property type="entry name" value="DUF1501"/>
    <property type="match status" value="1"/>
</dbReference>
<dbReference type="Proteomes" id="UP001597180">
    <property type="component" value="Unassembled WGS sequence"/>
</dbReference>
<accession>A0ABW3UHK0</accession>
<reference evidence="2" key="1">
    <citation type="journal article" date="2019" name="Int. J. Syst. Evol. Microbiol.">
        <title>The Global Catalogue of Microorganisms (GCM) 10K type strain sequencing project: providing services to taxonomists for standard genome sequencing and annotation.</title>
        <authorList>
            <consortium name="The Broad Institute Genomics Platform"/>
            <consortium name="The Broad Institute Genome Sequencing Center for Infectious Disease"/>
            <person name="Wu L."/>
            <person name="Ma J."/>
        </authorList>
    </citation>
    <scope>NUCLEOTIDE SEQUENCE [LARGE SCALE GENOMIC DNA]</scope>
    <source>
        <strain evidence="2">CCUG 53270</strain>
    </source>
</reference>
<keyword evidence="2" id="KW-1185">Reference proteome</keyword>
<dbReference type="Gene3D" id="3.40.720.10">
    <property type="entry name" value="Alkaline Phosphatase, subunit A"/>
    <property type="match status" value="1"/>
</dbReference>
<dbReference type="InterPro" id="IPR017850">
    <property type="entry name" value="Alkaline_phosphatase_core_sf"/>
</dbReference>
<dbReference type="PROSITE" id="PS51318">
    <property type="entry name" value="TAT"/>
    <property type="match status" value="1"/>
</dbReference>
<name>A0ABW3UHK0_9BACL</name>
<protein>
    <submittedName>
        <fullName evidence="1">DUF1501 domain-containing protein</fullName>
    </submittedName>
</protein>
<dbReference type="InterPro" id="IPR010869">
    <property type="entry name" value="DUF1501"/>
</dbReference>
<comment type="caution">
    <text evidence="1">The sequence shown here is derived from an EMBL/GenBank/DDBJ whole genome shotgun (WGS) entry which is preliminary data.</text>
</comment>
<organism evidence="1 2">
    <name type="scientific">Paenibacillus vulneris</name>
    <dbReference type="NCBI Taxonomy" id="1133364"/>
    <lineage>
        <taxon>Bacteria</taxon>
        <taxon>Bacillati</taxon>
        <taxon>Bacillota</taxon>
        <taxon>Bacilli</taxon>
        <taxon>Bacillales</taxon>
        <taxon>Paenibacillaceae</taxon>
        <taxon>Paenibacillus</taxon>
    </lineage>
</organism>
<dbReference type="PANTHER" id="PTHR43737">
    <property type="entry name" value="BLL7424 PROTEIN"/>
    <property type="match status" value="1"/>
</dbReference>
<dbReference type="RefSeq" id="WP_345586958.1">
    <property type="nucleotide sequence ID" value="NZ_BAABJG010000006.1"/>
</dbReference>
<dbReference type="PANTHER" id="PTHR43737:SF1">
    <property type="entry name" value="DUF1501 DOMAIN-CONTAINING PROTEIN"/>
    <property type="match status" value="1"/>
</dbReference>
<dbReference type="EMBL" id="JBHTLU010000013">
    <property type="protein sequence ID" value="MFD1220223.1"/>
    <property type="molecule type" value="Genomic_DNA"/>
</dbReference>